<comment type="caution">
    <text evidence="1">The sequence shown here is derived from an EMBL/GenBank/DDBJ whole genome shotgun (WGS) entry which is preliminary data.</text>
</comment>
<protein>
    <submittedName>
        <fullName evidence="1">Thymidylate synthase complementing protein</fullName>
    </submittedName>
</protein>
<dbReference type="AlphaFoldDB" id="A0A7Z7BHI2"/>
<dbReference type="GO" id="GO:0050660">
    <property type="term" value="F:flavin adenine dinucleotide binding"/>
    <property type="evidence" value="ECO:0007669"/>
    <property type="project" value="InterPro"/>
</dbReference>
<evidence type="ECO:0000313" key="1">
    <source>
        <dbReference type="EMBL" id="SDJ25543.1"/>
    </source>
</evidence>
<dbReference type="Proteomes" id="UP000198917">
    <property type="component" value="Unassembled WGS sequence"/>
</dbReference>
<dbReference type="GO" id="GO:0006231">
    <property type="term" value="P:dTMP biosynthetic process"/>
    <property type="evidence" value="ECO:0007669"/>
    <property type="project" value="InterPro"/>
</dbReference>
<dbReference type="GO" id="GO:0050797">
    <property type="term" value="F:thymidylate synthase (FAD) activity"/>
    <property type="evidence" value="ECO:0007669"/>
    <property type="project" value="InterPro"/>
</dbReference>
<proteinExistence type="predicted"/>
<accession>A0A7Z7BHI2</accession>
<evidence type="ECO:0000313" key="2">
    <source>
        <dbReference type="Proteomes" id="UP000198917"/>
    </source>
</evidence>
<dbReference type="EMBL" id="FNEW01000001">
    <property type="protein sequence ID" value="SDJ25543.1"/>
    <property type="molecule type" value="Genomic_DNA"/>
</dbReference>
<dbReference type="RefSeq" id="WP_092731808.1">
    <property type="nucleotide sequence ID" value="NZ_FNEW01000001.1"/>
</dbReference>
<dbReference type="Gene3D" id="3.30.1360.170">
    <property type="match status" value="1"/>
</dbReference>
<gene>
    <name evidence="1" type="ORF">SAMN05428983_0845</name>
</gene>
<dbReference type="InterPro" id="IPR036098">
    <property type="entry name" value="Thymidylate_synthase_ThyX_sf"/>
</dbReference>
<reference evidence="1 2" key="1">
    <citation type="submission" date="2016-10" db="EMBL/GenBank/DDBJ databases">
        <authorList>
            <person name="Varghese N."/>
            <person name="Submissions S."/>
        </authorList>
    </citation>
    <scope>NUCLEOTIDE SEQUENCE [LARGE SCALE GENOMIC DNA]</scope>
    <source>
        <strain evidence="1 2">PDC82</strain>
    </source>
</reference>
<sequence>MTTISAKTILRSRNASAPDKVLSTLLLRYPRFIHAEFMTHRVFSRNAASSRAIPVKKMIDDILADTAMPIHWGAAQKGMQADQECDAPLPLIVPGGVSRERAWLWARDEAIRIATAFDNAGYHKQVINRLLEPFLHITVLVSSTEWDNFLELRDHRDAEPHIQMLALEIRKCLEDESTVQTLKPGQWHMPFITTFDEDLLYEASGGDHNIGVETLRKVSVARCASTSYKTTDGFDMSLGRATAIYDKLFSKPFHASPFEHVAQADEYEDLAYHFERPAFKAAACWKHSEEHGNFVGFRQFRRQLELQA</sequence>
<organism evidence="1 2">
    <name type="scientific">Agrobacterium fabrum</name>
    <dbReference type="NCBI Taxonomy" id="1176649"/>
    <lineage>
        <taxon>Bacteria</taxon>
        <taxon>Pseudomonadati</taxon>
        <taxon>Pseudomonadota</taxon>
        <taxon>Alphaproteobacteria</taxon>
        <taxon>Hyphomicrobiales</taxon>
        <taxon>Rhizobiaceae</taxon>
        <taxon>Rhizobium/Agrobacterium group</taxon>
        <taxon>Agrobacterium</taxon>
        <taxon>Agrobacterium tumefaciens complex</taxon>
    </lineage>
</organism>
<dbReference type="SUPFAM" id="SSF69796">
    <property type="entry name" value="Thymidylate synthase-complementing protein Thy1"/>
    <property type="match status" value="1"/>
</dbReference>
<name>A0A7Z7BHI2_9HYPH</name>